<keyword evidence="12" id="KW-0968">Cytoplasmic vesicle</keyword>
<dbReference type="GO" id="GO:0015031">
    <property type="term" value="P:protein transport"/>
    <property type="evidence" value="ECO:0007669"/>
    <property type="project" value="UniProtKB-KW"/>
</dbReference>
<dbReference type="Pfam" id="PF04733">
    <property type="entry name" value="Coatomer_E"/>
    <property type="match status" value="1"/>
</dbReference>
<dbReference type="SUPFAM" id="SSF48452">
    <property type="entry name" value="TPR-like"/>
    <property type="match status" value="1"/>
</dbReference>
<dbReference type="GO" id="GO:0006890">
    <property type="term" value="P:retrograde vesicle-mediated transport, Golgi to endoplasmic reticulum"/>
    <property type="evidence" value="ECO:0007669"/>
    <property type="project" value="InterPro"/>
</dbReference>
<feature type="non-terminal residue" evidence="14">
    <location>
        <position position="1"/>
    </location>
</feature>
<proteinExistence type="inferred from homology"/>
<sequence length="333" mass="37579">HLRICGVYPRLRARISPSVPRKFARVILGTDMDPESAFQDAMDCFTLCNFQECLKRLHSINSADPQVRQKVELLTYRAYIAQRKYNVVINEITENHEVLSYRLVRLLAGLQSGTASKTKVLEDLSANFLDNPFTSDETCIIITATIYMYLAMPEKALRFLHQGSTLYCDALTVQCLLSINRLDLANKTVRRMQVADEDALPSQLASAAFYLIKGGDKLNEALSIYQELQEKYKPTPLLLNGQAAALMAMGRWADAEPVLQQSLDLEPSHTETLINMMVASQHTGKPAEIMSRFISQLRDCDKNHPFLDSINSMDQLFEEAKSQIAARTQKNVK</sequence>
<keyword evidence="9" id="KW-0653">Protein transport</keyword>
<evidence type="ECO:0000256" key="6">
    <source>
        <dbReference type="ARBA" id="ARBA00022448"/>
    </source>
</evidence>
<evidence type="ECO:0000256" key="1">
    <source>
        <dbReference type="ARBA" id="ARBA00004255"/>
    </source>
</evidence>
<dbReference type="GO" id="GO:0000139">
    <property type="term" value="C:Golgi membrane"/>
    <property type="evidence" value="ECO:0007669"/>
    <property type="project" value="UniProtKB-SubCell"/>
</dbReference>
<dbReference type="PIRSF" id="PIRSF016478">
    <property type="entry name" value="Coatomer_esu"/>
    <property type="match status" value="1"/>
</dbReference>
<keyword evidence="7" id="KW-0963">Cytoplasm</keyword>
<evidence type="ECO:0000313" key="14">
    <source>
        <dbReference type="EMBL" id="JAP53223.1"/>
    </source>
</evidence>
<reference evidence="14" key="1">
    <citation type="submission" date="2016-01" db="EMBL/GenBank/DDBJ databases">
        <title>Reference transcriptome for the parasite Schistocephalus solidus: insights into the molecular evolution of parasitism.</title>
        <authorList>
            <person name="Hebert F.O."/>
            <person name="Grambauer S."/>
            <person name="Barber I."/>
            <person name="Landry C.R."/>
            <person name="Aubin-Horth N."/>
        </authorList>
    </citation>
    <scope>NUCLEOTIDE SEQUENCE</scope>
</reference>
<organism evidence="14">
    <name type="scientific">Schistocephalus solidus</name>
    <name type="common">Tapeworm</name>
    <dbReference type="NCBI Taxonomy" id="70667"/>
    <lineage>
        <taxon>Eukaryota</taxon>
        <taxon>Metazoa</taxon>
        <taxon>Spiralia</taxon>
        <taxon>Lophotrochozoa</taxon>
        <taxon>Platyhelminthes</taxon>
        <taxon>Cestoda</taxon>
        <taxon>Eucestoda</taxon>
        <taxon>Diphyllobothriidea</taxon>
        <taxon>Diphyllobothriidae</taxon>
        <taxon>Schistocephalus</taxon>
    </lineage>
</organism>
<comment type="subunit">
    <text evidence="4">Oligomeric complex that consists of at least the alpha, beta, beta', gamma, delta, epsilon and zeta subunits.</text>
</comment>
<dbReference type="InterPro" id="IPR006822">
    <property type="entry name" value="Coatomer_esu"/>
</dbReference>
<dbReference type="PANTHER" id="PTHR10805:SF0">
    <property type="entry name" value="COATOMER SUBUNIT EPSILON"/>
    <property type="match status" value="1"/>
</dbReference>
<evidence type="ECO:0000256" key="8">
    <source>
        <dbReference type="ARBA" id="ARBA00022892"/>
    </source>
</evidence>
<evidence type="ECO:0000256" key="7">
    <source>
        <dbReference type="ARBA" id="ARBA00022490"/>
    </source>
</evidence>
<evidence type="ECO:0000256" key="10">
    <source>
        <dbReference type="ARBA" id="ARBA00023034"/>
    </source>
</evidence>
<evidence type="ECO:0000256" key="3">
    <source>
        <dbReference type="ARBA" id="ARBA00008827"/>
    </source>
</evidence>
<dbReference type="GO" id="GO:0006888">
    <property type="term" value="P:endoplasmic reticulum to Golgi vesicle-mediated transport"/>
    <property type="evidence" value="ECO:0007669"/>
    <property type="project" value="TreeGrafter"/>
</dbReference>
<keyword evidence="11" id="KW-0472">Membrane</keyword>
<dbReference type="GO" id="GO:0005198">
    <property type="term" value="F:structural molecule activity"/>
    <property type="evidence" value="ECO:0007669"/>
    <property type="project" value="InterPro"/>
</dbReference>
<dbReference type="Gene3D" id="1.25.40.10">
    <property type="entry name" value="Tetratricopeptide repeat domain"/>
    <property type="match status" value="1"/>
</dbReference>
<evidence type="ECO:0000256" key="13">
    <source>
        <dbReference type="ARBA" id="ARBA00031602"/>
    </source>
</evidence>
<dbReference type="AlphaFoldDB" id="A0A0X3PMV1"/>
<evidence type="ECO:0000256" key="9">
    <source>
        <dbReference type="ARBA" id="ARBA00022927"/>
    </source>
</evidence>
<evidence type="ECO:0000256" key="5">
    <source>
        <dbReference type="ARBA" id="ARBA00015828"/>
    </source>
</evidence>
<keyword evidence="8" id="KW-0931">ER-Golgi transport</keyword>
<dbReference type="GO" id="GO:0030126">
    <property type="term" value="C:COPI vesicle coat"/>
    <property type="evidence" value="ECO:0007669"/>
    <property type="project" value="TreeGrafter"/>
</dbReference>
<accession>A0A0X3PMV1</accession>
<comment type="similarity">
    <text evidence="3">Belongs to the COPE family.</text>
</comment>
<dbReference type="PANTHER" id="PTHR10805">
    <property type="entry name" value="COATOMER SUBUNIT EPSILON"/>
    <property type="match status" value="1"/>
</dbReference>
<keyword evidence="6" id="KW-0813">Transport</keyword>
<evidence type="ECO:0000256" key="2">
    <source>
        <dbReference type="ARBA" id="ARBA00004347"/>
    </source>
</evidence>
<comment type="subcellular location">
    <subcellularLocation>
        <location evidence="2">Cytoplasmic vesicle</location>
        <location evidence="2">COPI-coated vesicle membrane</location>
        <topology evidence="2">Peripheral membrane protein</topology>
        <orientation evidence="2">Cytoplasmic side</orientation>
    </subcellularLocation>
    <subcellularLocation>
        <location evidence="1">Golgi apparatus membrane</location>
        <topology evidence="1">Peripheral membrane protein</topology>
        <orientation evidence="1">Cytoplasmic side</orientation>
    </subcellularLocation>
</comment>
<dbReference type="InterPro" id="IPR011990">
    <property type="entry name" value="TPR-like_helical_dom_sf"/>
</dbReference>
<evidence type="ECO:0000256" key="4">
    <source>
        <dbReference type="ARBA" id="ARBA00011775"/>
    </source>
</evidence>
<name>A0A0X3PMV1_SCHSO</name>
<keyword evidence="10" id="KW-0333">Golgi apparatus</keyword>
<dbReference type="GO" id="GO:0006891">
    <property type="term" value="P:intra-Golgi vesicle-mediated transport"/>
    <property type="evidence" value="ECO:0007669"/>
    <property type="project" value="TreeGrafter"/>
</dbReference>
<gene>
    <name evidence="14" type="primary">COPE</name>
    <name evidence="14" type="ORF">TR108190</name>
</gene>
<dbReference type="EMBL" id="GEEE01010002">
    <property type="protein sequence ID" value="JAP53223.1"/>
    <property type="molecule type" value="Transcribed_RNA"/>
</dbReference>
<evidence type="ECO:0000256" key="12">
    <source>
        <dbReference type="ARBA" id="ARBA00023329"/>
    </source>
</evidence>
<protein>
    <recommendedName>
        <fullName evidence="5">Coatomer subunit epsilon</fullName>
    </recommendedName>
    <alternativeName>
        <fullName evidence="13">Epsilon-coat protein</fullName>
    </alternativeName>
</protein>
<evidence type="ECO:0000256" key="11">
    <source>
        <dbReference type="ARBA" id="ARBA00023136"/>
    </source>
</evidence>